<comment type="similarity">
    <text evidence="1">Belongs to the interleukin-1 receptor family.</text>
</comment>
<evidence type="ECO:0008006" key="11">
    <source>
        <dbReference type="Google" id="ProtNLM"/>
    </source>
</evidence>
<dbReference type="InterPro" id="IPR000157">
    <property type="entry name" value="TIR_dom"/>
</dbReference>
<dbReference type="GO" id="GO:0007165">
    <property type="term" value="P:signal transduction"/>
    <property type="evidence" value="ECO:0007669"/>
    <property type="project" value="InterPro"/>
</dbReference>
<dbReference type="GO" id="GO:0016787">
    <property type="term" value="F:hydrolase activity"/>
    <property type="evidence" value="ECO:0007669"/>
    <property type="project" value="UniProtKB-KW"/>
</dbReference>
<dbReference type="InterPro" id="IPR013783">
    <property type="entry name" value="Ig-like_fold"/>
</dbReference>
<proteinExistence type="inferred from homology"/>
<dbReference type="Gene3D" id="3.40.50.10140">
    <property type="entry name" value="Toll/interleukin-1 receptor homology (TIR) domain"/>
    <property type="match status" value="1"/>
</dbReference>
<evidence type="ECO:0000256" key="6">
    <source>
        <dbReference type="ARBA" id="ARBA00023319"/>
    </source>
</evidence>
<protein>
    <recommendedName>
        <fullName evidence="11">Interleukin-1 receptor-like 1</fullName>
    </recommendedName>
</protein>
<accession>A0A3Q1HEH2</accession>
<keyword evidence="4" id="KW-1015">Disulfide bond</keyword>
<reference evidence="9" key="1">
    <citation type="submission" date="2021-04" db="EMBL/GenBank/DDBJ databases">
        <authorList>
            <consortium name="Wellcome Sanger Institute Data Sharing"/>
        </authorList>
    </citation>
    <scope>NUCLEOTIDE SEQUENCE [LARGE SCALE GENOMIC DNA]</scope>
</reference>
<reference evidence="9" key="2">
    <citation type="submission" date="2025-08" db="UniProtKB">
        <authorList>
            <consortium name="Ensembl"/>
        </authorList>
    </citation>
    <scope>IDENTIFICATION</scope>
</reference>
<dbReference type="InterPro" id="IPR036179">
    <property type="entry name" value="Ig-like_dom_sf"/>
</dbReference>
<dbReference type="PANTHER" id="PTHR11890:SF26">
    <property type="entry name" value="INTERLEUKIN-1 RECEPTOR TYPE 1"/>
    <property type="match status" value="1"/>
</dbReference>
<dbReference type="SMART" id="SM00255">
    <property type="entry name" value="TIR"/>
    <property type="match status" value="1"/>
</dbReference>
<gene>
    <name evidence="9" type="primary">IL1RL1</name>
</gene>
<evidence type="ECO:0000256" key="5">
    <source>
        <dbReference type="ARBA" id="ARBA00023180"/>
    </source>
</evidence>
<evidence type="ECO:0000256" key="4">
    <source>
        <dbReference type="ARBA" id="ARBA00023157"/>
    </source>
</evidence>
<evidence type="ECO:0000313" key="10">
    <source>
        <dbReference type="Proteomes" id="UP000265040"/>
    </source>
</evidence>
<sequence>MTASGKEEQHRHTGRRLAESTLALHTHFYELMDALRLFLLIIVMTSASECSETTKPPCDDYNMEYFNLLEGESFYFVPYVFYDISTIPHEEFTWYKNNSKVELISSDEKDRIHHHGGALFFLNLHPEDSGLYTARQTLQSGECSNYYVKVTVFRTSDKNNSKLLYGHIKNSDVNKLIPCPHPVKKTCKVFKGNFTWYKNFTPLQGEHEDHLRVNNAKKKDEGIYTCVCSWTHNQKVYNSSAARRLQMKERVIRPKIEILFPMNKEQFAAEGAGIKLNCSVLCGAGENNCHASWDVNGKPVNQMPGYNQTIETFTGKLSQYTISTAILVIEKVSAQDFQTEFTCSGVGFYSMNSTTLSLKREESTIPVLIRAICVLFVCVFAAVLLKCFCIDLTLLVRPYCTGCSHDQDMRTYDAYVVYQTQNMDKVTEDRLCRFVTNILPSVLEEKCGYRLFIHGRDDIPGEDSLELAEDRMKQSRRLMAILTLSSVSQSEITEKTPALPQNSAIRGFDWQVGLQDALVHRDKNVILIQLGDPGPQGYRCLYPKFQRLIHQSAPIRWQEESPDAAAWNSRFWKRVRYLMPATPVKKHPPSAII</sequence>
<feature type="domain" description="Ig-like" evidence="8">
    <location>
        <begin position="254"/>
        <end position="357"/>
    </location>
</feature>
<dbReference type="InParanoid" id="A0A3Q1HEH2"/>
<evidence type="ECO:0000256" key="3">
    <source>
        <dbReference type="ARBA" id="ARBA00023027"/>
    </source>
</evidence>
<keyword evidence="5" id="KW-0325">Glycoprotein</keyword>
<keyword evidence="10" id="KW-1185">Reference proteome</keyword>
<dbReference type="SMART" id="SM00409">
    <property type="entry name" value="IG"/>
    <property type="match status" value="3"/>
</dbReference>
<dbReference type="InterPro" id="IPR003599">
    <property type="entry name" value="Ig_sub"/>
</dbReference>
<evidence type="ECO:0000259" key="8">
    <source>
        <dbReference type="PROSITE" id="PS50835"/>
    </source>
</evidence>
<dbReference type="InterPro" id="IPR035897">
    <property type="entry name" value="Toll_tir_struct_dom_sf"/>
</dbReference>
<keyword evidence="3" id="KW-0520">NAD</keyword>
<dbReference type="InterPro" id="IPR015621">
    <property type="entry name" value="IL-1_rcpt_fam"/>
</dbReference>
<dbReference type="PROSITE" id="PS50835">
    <property type="entry name" value="IG_LIKE"/>
    <property type="match status" value="1"/>
</dbReference>
<dbReference type="STRING" id="64144.ENSATEP00000003298"/>
<organism evidence="9 10">
    <name type="scientific">Anabas testudineus</name>
    <name type="common">Climbing perch</name>
    <name type="synonym">Anthias testudineus</name>
    <dbReference type="NCBI Taxonomy" id="64144"/>
    <lineage>
        <taxon>Eukaryota</taxon>
        <taxon>Metazoa</taxon>
        <taxon>Chordata</taxon>
        <taxon>Craniata</taxon>
        <taxon>Vertebrata</taxon>
        <taxon>Euteleostomi</taxon>
        <taxon>Actinopterygii</taxon>
        <taxon>Neopterygii</taxon>
        <taxon>Teleostei</taxon>
        <taxon>Neoteleostei</taxon>
        <taxon>Acanthomorphata</taxon>
        <taxon>Anabantaria</taxon>
        <taxon>Anabantiformes</taxon>
        <taxon>Anabantoidei</taxon>
        <taxon>Anabantidae</taxon>
        <taxon>Anabas</taxon>
    </lineage>
</organism>
<dbReference type="PANTHER" id="PTHR11890">
    <property type="entry name" value="INTERLEUKIN-1 RECEPTOR FAMILY MEMBER"/>
    <property type="match status" value="1"/>
</dbReference>
<dbReference type="Ensembl" id="ENSATET00000003327.3">
    <property type="protein sequence ID" value="ENSATEP00000003298.2"/>
    <property type="gene ID" value="ENSATEG00000030967.1"/>
</dbReference>
<dbReference type="AlphaFoldDB" id="A0A3Q1HEH2"/>
<dbReference type="Pfam" id="PF01582">
    <property type="entry name" value="TIR"/>
    <property type="match status" value="1"/>
</dbReference>
<dbReference type="SUPFAM" id="SSF52200">
    <property type="entry name" value="Toll/Interleukin receptor TIR domain"/>
    <property type="match status" value="1"/>
</dbReference>
<name>A0A3Q1HEH2_ANATE</name>
<dbReference type="InterPro" id="IPR007110">
    <property type="entry name" value="Ig-like_dom"/>
</dbReference>
<reference evidence="9" key="3">
    <citation type="submission" date="2025-09" db="UniProtKB">
        <authorList>
            <consortium name="Ensembl"/>
        </authorList>
    </citation>
    <scope>IDENTIFICATION</scope>
</reference>
<keyword evidence="2" id="KW-0378">Hydrolase</keyword>
<dbReference type="Gene3D" id="2.60.40.10">
    <property type="entry name" value="Immunoglobulins"/>
    <property type="match status" value="3"/>
</dbReference>
<feature type="domain" description="TIR" evidence="7">
    <location>
        <begin position="410"/>
        <end position="579"/>
    </location>
</feature>
<evidence type="ECO:0000313" key="9">
    <source>
        <dbReference type="Ensembl" id="ENSATEP00000003298.2"/>
    </source>
</evidence>
<evidence type="ECO:0000259" key="7">
    <source>
        <dbReference type="PROSITE" id="PS50104"/>
    </source>
</evidence>
<dbReference type="GeneTree" id="ENSGT01090000259985"/>
<dbReference type="Proteomes" id="UP000265040">
    <property type="component" value="Chromosome 21"/>
</dbReference>
<dbReference type="PROSITE" id="PS50104">
    <property type="entry name" value="TIR"/>
    <property type="match status" value="1"/>
</dbReference>
<dbReference type="PRINTS" id="PR01537">
    <property type="entry name" value="INTRLKN1R1F"/>
</dbReference>
<dbReference type="SUPFAM" id="SSF48726">
    <property type="entry name" value="Immunoglobulin"/>
    <property type="match status" value="3"/>
</dbReference>
<keyword evidence="6" id="KW-0393">Immunoglobulin domain</keyword>
<evidence type="ECO:0000256" key="1">
    <source>
        <dbReference type="ARBA" id="ARBA00009752"/>
    </source>
</evidence>
<evidence type="ECO:0000256" key="2">
    <source>
        <dbReference type="ARBA" id="ARBA00022801"/>
    </source>
</evidence>